<dbReference type="RefSeq" id="WP_353500349.1">
    <property type="nucleotide sequence ID" value="NZ_CP115922.1"/>
</dbReference>
<proteinExistence type="predicted"/>
<reference evidence="3" key="1">
    <citation type="submission" date="2023-01" db="EMBL/GenBank/DDBJ databases">
        <title>Vibrio sp. CB1-14 genome sequencing.</title>
        <authorList>
            <person name="Otstavnykh N."/>
            <person name="Isaeva M."/>
            <person name="Meleshko D."/>
        </authorList>
    </citation>
    <scope>NUCLEOTIDE SEQUENCE</scope>
    <source>
        <strain evidence="3">CB1-14</strain>
        <plasmid evidence="3">p1</plasmid>
    </source>
</reference>
<keyword evidence="1" id="KW-0812">Transmembrane</keyword>
<feature type="transmembrane region" description="Helical" evidence="1">
    <location>
        <begin position="29"/>
        <end position="56"/>
    </location>
</feature>
<name>A0AAU8BT49_9VIBR</name>
<geneLocation type="plasmid" evidence="3">
    <name>p1</name>
</geneLocation>
<feature type="transmembrane region" description="Helical" evidence="1">
    <location>
        <begin position="246"/>
        <end position="265"/>
    </location>
</feature>
<dbReference type="InterPro" id="IPR000620">
    <property type="entry name" value="EamA_dom"/>
</dbReference>
<feature type="domain" description="EamA" evidence="2">
    <location>
        <begin position="160"/>
        <end position="287"/>
    </location>
</feature>
<sequence>MGERYFVGVLLVLLYVAIASTQSVVLNIWLVSINVFVMVAISFTIATAVFSAIAMYKQPRSFRPLLAEWRMVVAFNVVTLCNWLFYFLSVKYLEPSVAVTITQGFGPVVMTSWLLFRKEKVSAFTQTCHLITLFAVAILCIHVFVSRSAYSAYDNSQMFLGMVFAFLCCISITATVVISKKFAVAKIPATTMLSVRFPLLIVVTGAFIPFQQTLTFKQEDMFAILAVSLVGVCTSIYVLQRGIEKTSSLAVSTSLAISPLVVLGIQSVLTGYPLSNMLVGLVSLIVTVSIASVLYEGNVFKKQKTPSMG</sequence>
<dbReference type="GO" id="GO:0016020">
    <property type="term" value="C:membrane"/>
    <property type="evidence" value="ECO:0007669"/>
    <property type="project" value="InterPro"/>
</dbReference>
<organism evidence="3">
    <name type="scientific">Vibrio chaetopteri</name>
    <dbReference type="NCBI Taxonomy" id="3016528"/>
    <lineage>
        <taxon>Bacteria</taxon>
        <taxon>Pseudomonadati</taxon>
        <taxon>Pseudomonadota</taxon>
        <taxon>Gammaproteobacteria</taxon>
        <taxon>Vibrionales</taxon>
        <taxon>Vibrionaceae</taxon>
        <taxon>Vibrio</taxon>
    </lineage>
</organism>
<evidence type="ECO:0000256" key="1">
    <source>
        <dbReference type="SAM" id="Phobius"/>
    </source>
</evidence>
<keyword evidence="1" id="KW-1133">Transmembrane helix</keyword>
<dbReference type="EMBL" id="CP115922">
    <property type="protein sequence ID" value="XCD19231.2"/>
    <property type="molecule type" value="Genomic_DNA"/>
</dbReference>
<feature type="transmembrane region" description="Helical" evidence="1">
    <location>
        <begin position="128"/>
        <end position="145"/>
    </location>
</feature>
<feature type="transmembrane region" description="Helical" evidence="1">
    <location>
        <begin position="95"/>
        <end position="116"/>
    </location>
</feature>
<feature type="transmembrane region" description="Helical" evidence="1">
    <location>
        <begin position="277"/>
        <end position="295"/>
    </location>
</feature>
<dbReference type="Pfam" id="PF00892">
    <property type="entry name" value="EamA"/>
    <property type="match status" value="2"/>
</dbReference>
<protein>
    <submittedName>
        <fullName evidence="3">EamA family transporter</fullName>
    </submittedName>
</protein>
<dbReference type="AlphaFoldDB" id="A0AAU8BT49"/>
<gene>
    <name evidence="3" type="ORF">PG915_24015</name>
</gene>
<feature type="transmembrane region" description="Helical" evidence="1">
    <location>
        <begin position="157"/>
        <end position="178"/>
    </location>
</feature>
<feature type="transmembrane region" description="Helical" evidence="1">
    <location>
        <begin position="190"/>
        <end position="210"/>
    </location>
</feature>
<feature type="domain" description="EamA" evidence="2">
    <location>
        <begin position="8"/>
        <end position="139"/>
    </location>
</feature>
<keyword evidence="3" id="KW-0614">Plasmid</keyword>
<feature type="transmembrane region" description="Helical" evidence="1">
    <location>
        <begin position="68"/>
        <end position="89"/>
    </location>
</feature>
<accession>A0AAU8BT49</accession>
<evidence type="ECO:0000313" key="3">
    <source>
        <dbReference type="EMBL" id="XCD19231.2"/>
    </source>
</evidence>
<keyword evidence="1" id="KW-0472">Membrane</keyword>
<feature type="transmembrane region" description="Helical" evidence="1">
    <location>
        <begin position="222"/>
        <end position="239"/>
    </location>
</feature>
<evidence type="ECO:0000259" key="2">
    <source>
        <dbReference type="Pfam" id="PF00892"/>
    </source>
</evidence>
<dbReference type="KEGG" id="vck:PG915_24015"/>